<accession>A0ABZ2UUB2</accession>
<evidence type="ECO:0000256" key="1">
    <source>
        <dbReference type="SAM" id="MobiDB-lite"/>
    </source>
</evidence>
<sequence length="397" mass="43075">MNKNPIIDSETKSSPASGLKPELATALGSLEVHLEQELTRYRRTRNGIRQPKKVSSENHNTNPVLPVNNVNVTSAQNQTSVIQTNTIFSEHPGLETQPHEETSHLPGSVAEDTATTFTSPTPAPVATNSVSSIVPTKVEKDENETLVPTNSSTHPDDYLESSEALLRSLQEKQPKPEKPQSQNDSLLSPLGIGSMLLLLLASLTLGYVVFNPQTMPQWDVSKLKFFNFNLSSPFKAEKPDVADVNTSTIPEPNITPIAKYPNLAAREFPEVRDPNDVIGLKPKAKPTPTPTSTPLTPVAIATPKTPLKPPALPSITPKTTPSAANTVIKPSADGYYYLIVDNKGNDALAMAQQVVPDAYLSDGTKYIYLGALKTEAEVNKRLQELKAKGIKARVRQP</sequence>
<evidence type="ECO:0000313" key="3">
    <source>
        <dbReference type="Proteomes" id="UP001483337"/>
    </source>
</evidence>
<organism evidence="2 3">
    <name type="scientific">Okeanomitos corallinicola TIOX110</name>
    <dbReference type="NCBI Taxonomy" id="3133117"/>
    <lineage>
        <taxon>Bacteria</taxon>
        <taxon>Bacillati</taxon>
        <taxon>Cyanobacteriota</taxon>
        <taxon>Cyanophyceae</taxon>
        <taxon>Nostocales</taxon>
        <taxon>Aphanizomenonaceae</taxon>
        <taxon>Okeanomitos</taxon>
    </lineage>
</organism>
<dbReference type="EMBL" id="CP150886">
    <property type="protein sequence ID" value="WZB87013.1"/>
    <property type="molecule type" value="Genomic_DNA"/>
</dbReference>
<feature type="region of interest" description="Disordered" evidence="1">
    <location>
        <begin position="274"/>
        <end position="297"/>
    </location>
</feature>
<name>A0ABZ2UUB2_9CYAN</name>
<gene>
    <name evidence="2" type="ORF">WJM97_16710</name>
</gene>
<protein>
    <recommendedName>
        <fullName evidence="4">SPOR domain-containing protein</fullName>
    </recommendedName>
</protein>
<evidence type="ECO:0000313" key="2">
    <source>
        <dbReference type="EMBL" id="WZB87013.1"/>
    </source>
</evidence>
<feature type="region of interest" description="Disordered" evidence="1">
    <location>
        <begin position="111"/>
        <end position="157"/>
    </location>
</feature>
<evidence type="ECO:0008006" key="4">
    <source>
        <dbReference type="Google" id="ProtNLM"/>
    </source>
</evidence>
<feature type="compositionally biased region" description="Low complexity" evidence="1">
    <location>
        <begin position="113"/>
        <end position="127"/>
    </location>
</feature>
<dbReference type="RefSeq" id="WP_353929927.1">
    <property type="nucleotide sequence ID" value="NZ_CP150886.1"/>
</dbReference>
<proteinExistence type="predicted"/>
<reference evidence="2 3" key="1">
    <citation type="submission" date="2024-04" db="EMBL/GenBank/DDBJ databases">
        <title>Okeanomitos corallinicola gen. &amp; sp. nov. (Nostocales, Cyanobacteria), a new toxic marine heterocyst-forming cyanobacterium from a coral reef.</title>
        <authorList>
            <person name="Li H."/>
            <person name="Li R."/>
            <person name="Kang J."/>
            <person name="Hii K.S."/>
            <person name="Mohamed H.F."/>
            <person name="Xu X."/>
            <person name="Luo Z."/>
        </authorList>
    </citation>
    <scope>NUCLEOTIDE SEQUENCE [LARGE SCALE GENOMIC DNA]</scope>
    <source>
        <strain evidence="2 3">TIOX110</strain>
    </source>
</reference>
<feature type="region of interest" description="Disordered" evidence="1">
    <location>
        <begin position="1"/>
        <end position="20"/>
    </location>
</feature>
<dbReference type="Proteomes" id="UP001483337">
    <property type="component" value="Chromosome"/>
</dbReference>
<keyword evidence="3" id="KW-1185">Reference proteome</keyword>